<evidence type="ECO:0000313" key="1">
    <source>
        <dbReference type="EMBL" id="SCP99628.1"/>
    </source>
</evidence>
<dbReference type="Gene3D" id="3.40.50.150">
    <property type="entry name" value="Vaccinia Virus protein VP39"/>
    <property type="match status" value="1"/>
</dbReference>
<dbReference type="InterPro" id="IPR029063">
    <property type="entry name" value="SAM-dependent_MTases_sf"/>
</dbReference>
<accession>A0A1D3TYT9</accession>
<dbReference type="SUPFAM" id="SSF53335">
    <property type="entry name" value="S-adenosyl-L-methionine-dependent methyltransferases"/>
    <property type="match status" value="1"/>
</dbReference>
<dbReference type="RefSeq" id="WP_330388002.1">
    <property type="nucleotide sequence ID" value="NZ_FMKA01000050.1"/>
</dbReference>
<dbReference type="EMBL" id="FMKA01000050">
    <property type="protein sequence ID" value="SCP99628.1"/>
    <property type="molecule type" value="Genomic_DNA"/>
</dbReference>
<organism evidence="1 2">
    <name type="scientific">Anaerobium acetethylicum</name>
    <dbReference type="NCBI Taxonomy" id="1619234"/>
    <lineage>
        <taxon>Bacteria</taxon>
        <taxon>Bacillati</taxon>
        <taxon>Bacillota</taxon>
        <taxon>Clostridia</taxon>
        <taxon>Lachnospirales</taxon>
        <taxon>Lachnospiraceae</taxon>
        <taxon>Anaerobium</taxon>
    </lineage>
</organism>
<protein>
    <recommendedName>
        <fullName evidence="3">Methyltransferase domain-containing protein</fullName>
    </recommendedName>
</protein>
<dbReference type="AlphaFoldDB" id="A0A1D3TYT9"/>
<name>A0A1D3TYT9_9FIRM</name>
<dbReference type="STRING" id="1619234.SAMN05421730_10505"/>
<sequence length="209" mass="25096">MSRAFNLRMRNNEKVWDELIKVKTTGRDDSRSDQYRYPYEPTPYLVLERLANSGLLRKKDVILDYGCGKGRVDFFFSYQTRAKTIGLEYDERIYAAAIDNQKTAMSGGRVSFLMQNAEDYAVPSEVNRFYFFNPFSIEILRKVMARIIDSYYLEPRKMLLFFYYPSDEYISYLMSIDELEFMDEIDCRDLFNEDNQRERIMIFQILFYE</sequence>
<evidence type="ECO:0000313" key="2">
    <source>
        <dbReference type="Proteomes" id="UP000199315"/>
    </source>
</evidence>
<reference evidence="1 2" key="1">
    <citation type="submission" date="2016-09" db="EMBL/GenBank/DDBJ databases">
        <authorList>
            <person name="Capua I."/>
            <person name="De Benedictis P."/>
            <person name="Joannis T."/>
            <person name="Lombin L.H."/>
            <person name="Cattoli G."/>
        </authorList>
    </citation>
    <scope>NUCLEOTIDE SEQUENCE [LARGE SCALE GENOMIC DNA]</scope>
    <source>
        <strain evidence="1 2">GluBS11</strain>
    </source>
</reference>
<gene>
    <name evidence="1" type="ORF">SAMN05421730_10505</name>
</gene>
<proteinExistence type="predicted"/>
<dbReference type="Proteomes" id="UP000199315">
    <property type="component" value="Unassembled WGS sequence"/>
</dbReference>
<evidence type="ECO:0008006" key="3">
    <source>
        <dbReference type="Google" id="ProtNLM"/>
    </source>
</evidence>
<keyword evidence="2" id="KW-1185">Reference proteome</keyword>